<dbReference type="InterPro" id="IPR003142">
    <property type="entry name" value="BPL_C"/>
</dbReference>
<feature type="binding site" evidence="6">
    <location>
        <begin position="89"/>
        <end position="91"/>
    </location>
    <ligand>
        <name>biotin</name>
        <dbReference type="ChEBI" id="CHEBI:57586"/>
    </ligand>
</feature>
<feature type="binding site" evidence="6">
    <location>
        <position position="115"/>
    </location>
    <ligand>
        <name>biotin</name>
        <dbReference type="ChEBI" id="CHEBI:57586"/>
    </ligand>
</feature>
<dbReference type="GO" id="GO:0004077">
    <property type="term" value="F:biotin--[biotin carboxyl-carrier protein] ligase activity"/>
    <property type="evidence" value="ECO:0007669"/>
    <property type="project" value="UniProtKB-UniRule"/>
</dbReference>
<dbReference type="EC" id="6.3.4.15" evidence="6"/>
<dbReference type="SUPFAM" id="SSF46785">
    <property type="entry name" value="Winged helix' DNA-binding domain"/>
    <property type="match status" value="1"/>
</dbReference>
<evidence type="ECO:0000256" key="5">
    <source>
        <dbReference type="ARBA" id="ARBA00047846"/>
    </source>
</evidence>
<feature type="DNA-binding region" description="H-T-H motif" evidence="6">
    <location>
        <begin position="21"/>
        <end position="40"/>
    </location>
</feature>
<dbReference type="SUPFAM" id="SSF55681">
    <property type="entry name" value="Class II aaRS and biotin synthetases"/>
    <property type="match status" value="1"/>
</dbReference>
<protein>
    <recommendedName>
        <fullName evidence="6">Bifunctional ligase/repressor BirA</fullName>
    </recommendedName>
    <alternativeName>
        <fullName evidence="6">Biotin operon repressor</fullName>
    </alternativeName>
    <alternativeName>
        <fullName evidence="6">Biotin--[acetyl-CoA-carboxylase] ligase</fullName>
        <ecNumber evidence="6">6.3.4.15</ecNumber>
    </alternativeName>
    <alternativeName>
        <fullName evidence="6">Biotin--protein ligase</fullName>
    </alternativeName>
    <alternativeName>
        <fullName evidence="6">Biotin-[acetyl-CoA carboxylase] synthetase</fullName>
    </alternativeName>
</protein>
<dbReference type="GO" id="GO:0005524">
    <property type="term" value="F:ATP binding"/>
    <property type="evidence" value="ECO:0007669"/>
    <property type="project" value="UniProtKB-UniRule"/>
</dbReference>
<sequence>MFMDNKHKIVQILSDGEFHSGEVIGEQLGISRAAVSGHIKSLSNIGLDIFSITGKGYQLAGGLSLLDLKKIKQNCSVNNELELFPVIPSTNEYLMGLIKSKTDLSDGHTILAECQTQGKGRRGRTWQSPYGSHVYLSQYRTMDSGLSAASSLSLAIGLAVLNTINAFSNKKCELKWPNDLLVEGKKIAGILVEAEGQADGVCHLVIGVGINIDMPKASALDIEQPWTDLNTITDNTIDRNQFIAKLLEQLESVYQEYSDNRLDNLANQWNQNNAFVNQIVELRSTSKVQVGKCLGIDTSGALLLEDLTTKVISKIFGGEVSLRKKKVES</sequence>
<dbReference type="InterPro" id="IPR011991">
    <property type="entry name" value="ArsR-like_HTH"/>
</dbReference>
<dbReference type="GO" id="GO:0005737">
    <property type="term" value="C:cytoplasm"/>
    <property type="evidence" value="ECO:0007669"/>
    <property type="project" value="TreeGrafter"/>
</dbReference>
<accession>A0A2S7URV3</accession>
<dbReference type="OrthoDB" id="9807064at2"/>
<evidence type="ECO:0000256" key="2">
    <source>
        <dbReference type="ARBA" id="ARBA00022741"/>
    </source>
</evidence>
<dbReference type="InterPro" id="IPR036388">
    <property type="entry name" value="WH-like_DNA-bd_sf"/>
</dbReference>
<dbReference type="Gene3D" id="1.10.10.10">
    <property type="entry name" value="Winged helix-like DNA-binding domain superfamily/Winged helix DNA-binding domain"/>
    <property type="match status" value="1"/>
</dbReference>
<evidence type="ECO:0000313" key="9">
    <source>
        <dbReference type="Proteomes" id="UP000239007"/>
    </source>
</evidence>
<dbReference type="PANTHER" id="PTHR12835:SF5">
    <property type="entry name" value="BIOTIN--PROTEIN LIGASE"/>
    <property type="match status" value="1"/>
</dbReference>
<reference evidence="8 9" key="1">
    <citation type="submission" date="2016-12" db="EMBL/GenBank/DDBJ databases">
        <title>Diversity of luminous bacteria.</title>
        <authorList>
            <person name="Yoshizawa S."/>
            <person name="Kogure K."/>
        </authorList>
    </citation>
    <scope>NUCLEOTIDE SEQUENCE [LARGE SCALE GENOMIC DNA]</scope>
    <source>
        <strain evidence="8 9">SA4-48</strain>
    </source>
</reference>
<dbReference type="InterPro" id="IPR036390">
    <property type="entry name" value="WH_DNA-bd_sf"/>
</dbReference>
<dbReference type="Pfam" id="PF02237">
    <property type="entry name" value="BPL_C"/>
    <property type="match status" value="1"/>
</dbReference>
<dbReference type="Proteomes" id="UP000239007">
    <property type="component" value="Unassembled WGS sequence"/>
</dbReference>
<comment type="caution">
    <text evidence="8">The sequence shown here is derived from an EMBL/GenBank/DDBJ whole genome shotgun (WGS) entry which is preliminary data.</text>
</comment>
<keyword evidence="6" id="KW-0238">DNA-binding</keyword>
<dbReference type="InterPro" id="IPR013196">
    <property type="entry name" value="HTH_11"/>
</dbReference>
<dbReference type="Pfam" id="PF08279">
    <property type="entry name" value="HTH_11"/>
    <property type="match status" value="1"/>
</dbReference>
<dbReference type="Gene3D" id="3.30.930.10">
    <property type="entry name" value="Bira Bifunctional Protein, Domain 2"/>
    <property type="match status" value="1"/>
</dbReference>
<feature type="domain" description="BPL/LPL catalytic" evidence="7">
    <location>
        <begin position="76"/>
        <end position="258"/>
    </location>
</feature>
<keyword evidence="6" id="KW-0678">Repressor</keyword>
<comment type="catalytic activity">
    <reaction evidence="5 6">
        <text>biotin + L-lysyl-[protein] + ATP = N(6)-biotinyl-L-lysyl-[protein] + AMP + diphosphate + H(+)</text>
        <dbReference type="Rhea" id="RHEA:11756"/>
        <dbReference type="Rhea" id="RHEA-COMP:9752"/>
        <dbReference type="Rhea" id="RHEA-COMP:10505"/>
        <dbReference type="ChEBI" id="CHEBI:15378"/>
        <dbReference type="ChEBI" id="CHEBI:29969"/>
        <dbReference type="ChEBI" id="CHEBI:30616"/>
        <dbReference type="ChEBI" id="CHEBI:33019"/>
        <dbReference type="ChEBI" id="CHEBI:57586"/>
        <dbReference type="ChEBI" id="CHEBI:83144"/>
        <dbReference type="ChEBI" id="CHEBI:456215"/>
        <dbReference type="EC" id="6.3.4.15"/>
    </reaction>
</comment>
<keyword evidence="6" id="KW-0804">Transcription</keyword>
<dbReference type="Gene3D" id="2.30.30.100">
    <property type="match status" value="1"/>
</dbReference>
<dbReference type="NCBIfam" id="NF008847">
    <property type="entry name" value="PRK11886.1-2"/>
    <property type="match status" value="1"/>
</dbReference>
<dbReference type="InterPro" id="IPR008988">
    <property type="entry name" value="Transcriptional_repressor_C"/>
</dbReference>
<dbReference type="InterPro" id="IPR030855">
    <property type="entry name" value="Bifunct_BirA"/>
</dbReference>
<evidence type="ECO:0000313" key="8">
    <source>
        <dbReference type="EMBL" id="PQJ52475.1"/>
    </source>
</evidence>
<dbReference type="GO" id="GO:0006355">
    <property type="term" value="P:regulation of DNA-templated transcription"/>
    <property type="evidence" value="ECO:0007669"/>
    <property type="project" value="UniProtKB-UniRule"/>
</dbReference>
<comment type="similarity">
    <text evidence="6">Belongs to the biotin--protein ligase family.</text>
</comment>
<dbReference type="GO" id="GO:0003677">
    <property type="term" value="F:DNA binding"/>
    <property type="evidence" value="ECO:0007669"/>
    <property type="project" value="UniProtKB-UniRule"/>
</dbReference>
<evidence type="ECO:0000256" key="4">
    <source>
        <dbReference type="ARBA" id="ARBA00023267"/>
    </source>
</evidence>
<keyword evidence="1 6" id="KW-0436">Ligase</keyword>
<evidence type="ECO:0000256" key="1">
    <source>
        <dbReference type="ARBA" id="ARBA00022598"/>
    </source>
</evidence>
<dbReference type="Pfam" id="PF03099">
    <property type="entry name" value="BPL_LplA_LipB"/>
    <property type="match status" value="1"/>
</dbReference>
<organism evidence="8 9">
    <name type="scientific">Psychrosphaera saromensis</name>
    <dbReference type="NCBI Taxonomy" id="716813"/>
    <lineage>
        <taxon>Bacteria</taxon>
        <taxon>Pseudomonadati</taxon>
        <taxon>Pseudomonadota</taxon>
        <taxon>Gammaproteobacteria</taxon>
        <taxon>Alteromonadales</taxon>
        <taxon>Pseudoalteromonadaceae</taxon>
        <taxon>Psychrosphaera</taxon>
    </lineage>
</organism>
<keyword evidence="4 6" id="KW-0092">Biotin</keyword>
<dbReference type="AlphaFoldDB" id="A0A2S7URV3"/>
<dbReference type="InterPro" id="IPR045864">
    <property type="entry name" value="aa-tRNA-synth_II/BPL/LPL"/>
</dbReference>
<gene>
    <name evidence="6" type="primary">birA</name>
    <name evidence="8" type="ORF">BTO11_01620</name>
</gene>
<dbReference type="CDD" id="cd16442">
    <property type="entry name" value="BPL"/>
    <property type="match status" value="1"/>
</dbReference>
<dbReference type="EMBL" id="MSCH01000003">
    <property type="protein sequence ID" value="PQJ52475.1"/>
    <property type="molecule type" value="Genomic_DNA"/>
</dbReference>
<dbReference type="NCBIfam" id="TIGR00121">
    <property type="entry name" value="birA_ligase"/>
    <property type="match status" value="1"/>
</dbReference>
<dbReference type="SUPFAM" id="SSF50037">
    <property type="entry name" value="C-terminal domain of transcriptional repressors"/>
    <property type="match status" value="1"/>
</dbReference>
<dbReference type="HAMAP" id="MF_00978">
    <property type="entry name" value="Bifunct_BirA"/>
    <property type="match status" value="1"/>
</dbReference>
<keyword evidence="3 6" id="KW-0067">ATP-binding</keyword>
<comment type="caution">
    <text evidence="6">Lacks conserved residue(s) required for the propagation of feature annotation.</text>
</comment>
<dbReference type="PROSITE" id="PS51733">
    <property type="entry name" value="BPL_LPL_CATALYTIC"/>
    <property type="match status" value="1"/>
</dbReference>
<dbReference type="InterPro" id="IPR004408">
    <property type="entry name" value="Biotin_CoA_COase_ligase"/>
</dbReference>
<keyword evidence="9" id="KW-1185">Reference proteome</keyword>
<evidence type="ECO:0000259" key="7">
    <source>
        <dbReference type="PROSITE" id="PS51733"/>
    </source>
</evidence>
<comment type="function">
    <text evidence="6">Acts both as a biotin--[acetyl-CoA-carboxylase] ligase and a biotin-operon repressor. In the presence of ATP, BirA activates biotin to form the BirA-biotinyl-5'-adenylate (BirA-bio-5'-AMP or holoBirA) complex. HoloBirA can either transfer the biotinyl moiety to the biotin carboxyl carrier protein (BCCP) subunit of acetyl-CoA carboxylase, or bind to the biotin operator site and inhibit transcription of the operon.</text>
</comment>
<dbReference type="InterPro" id="IPR004143">
    <property type="entry name" value="BPL_LPL_catalytic"/>
</dbReference>
<name>A0A2S7URV3_9GAMM</name>
<evidence type="ECO:0000256" key="6">
    <source>
        <dbReference type="HAMAP-Rule" id="MF_00978"/>
    </source>
</evidence>
<dbReference type="CDD" id="cd00090">
    <property type="entry name" value="HTH_ARSR"/>
    <property type="match status" value="1"/>
</dbReference>
<feature type="binding site" evidence="6">
    <location>
        <position position="186"/>
    </location>
    <ligand>
        <name>biotin</name>
        <dbReference type="ChEBI" id="CHEBI:57586"/>
    </ligand>
</feature>
<keyword evidence="2 6" id="KW-0547">Nucleotide-binding</keyword>
<evidence type="ECO:0000256" key="3">
    <source>
        <dbReference type="ARBA" id="ARBA00022840"/>
    </source>
</evidence>
<dbReference type="PANTHER" id="PTHR12835">
    <property type="entry name" value="BIOTIN PROTEIN LIGASE"/>
    <property type="match status" value="1"/>
</dbReference>
<keyword evidence="6" id="KW-0805">Transcription regulation</keyword>
<proteinExistence type="inferred from homology"/>